<dbReference type="SUPFAM" id="SSF51161">
    <property type="entry name" value="Trimeric LpxA-like enzymes"/>
    <property type="match status" value="1"/>
</dbReference>
<feature type="domain" description="Nucleotidyl transferase" evidence="2">
    <location>
        <begin position="3"/>
        <end position="233"/>
    </location>
</feature>
<dbReference type="GO" id="GO:0004475">
    <property type="term" value="F:mannose-1-phosphate guanylyltransferase (GTP) activity"/>
    <property type="evidence" value="ECO:0007669"/>
    <property type="project" value="UniProtKB-EC"/>
</dbReference>
<dbReference type="InterPro" id="IPR011004">
    <property type="entry name" value="Trimer_LpxA-like_sf"/>
</dbReference>
<gene>
    <name evidence="4" type="ordered locus">Sulac_2019</name>
</gene>
<dbReference type="InterPro" id="IPR029044">
    <property type="entry name" value="Nucleotide-diphossugar_trans"/>
</dbReference>
<dbReference type="InterPro" id="IPR005835">
    <property type="entry name" value="NTP_transferase_dom"/>
</dbReference>
<feature type="domain" description="Mannose-1-phosphate guanyltransferase C-terminal" evidence="3">
    <location>
        <begin position="254"/>
        <end position="340"/>
    </location>
</feature>
<dbReference type="SUPFAM" id="SSF53448">
    <property type="entry name" value="Nucleotide-diphospho-sugar transferases"/>
    <property type="match status" value="1"/>
</dbReference>
<keyword evidence="5" id="KW-1185">Reference proteome</keyword>
<sequence>MNAIILAGGRGQRLMPLTAECPKPLVPFMDRPILDHILTRLAQAGCTEAVLALGYQADAIMAFVEDGRRWHLGVRYSREENPLGTAGAVRLALSGLPSAEPVLVVSGDGMTDVDLGAFYRQAVASRADGAVLLARVPDPRPYGMVALDHRNRIRQFIEKPTRVVADALVNTGIYVFTRRLLEEIPIGVTADFGHEWLPRWIARGKHLIGVVGDGYWSDVGTVEQYRQAHEAVLSGKMRFWDMGRKEWNPAVRVSGPTYIAPSAVVDPTAHIGPYAVIGEGVRVMPWARVERAIFARGAVVGAHSQVKGAVVAEDVELAGYSVIDEDVVIGRRVRVGYGAHVFPGTRLNLGTSVKPGAHVYAHHVIKDKHDREELYPSIQTTAKVW</sequence>
<reference evidence="4 5" key="2">
    <citation type="journal article" date="2012" name="Stand. Genomic Sci.">
        <title>Complete genome sequence of the moderately thermophilic mineral-sulfide-oxidizing firmicute Sulfobacillus acidophilus type strain (NAL(T)).</title>
        <authorList>
            <person name="Anderson I."/>
            <person name="Chertkov O."/>
            <person name="Chen A."/>
            <person name="Saunders E."/>
            <person name="Lapidus A."/>
            <person name="Nolan M."/>
            <person name="Lucas S."/>
            <person name="Hammon N."/>
            <person name="Deshpande S."/>
            <person name="Cheng J.F."/>
            <person name="Han C."/>
            <person name="Tapia R."/>
            <person name="Goodwin L.A."/>
            <person name="Pitluck S."/>
            <person name="Liolios K."/>
            <person name="Pagani I."/>
            <person name="Ivanova N."/>
            <person name="Mikhailova N."/>
            <person name="Pati A."/>
            <person name="Palaniappan K."/>
            <person name="Land M."/>
            <person name="Pan C."/>
            <person name="Rohde M."/>
            <person name="Pukall R."/>
            <person name="Goker M."/>
            <person name="Detter J.C."/>
            <person name="Woyke T."/>
            <person name="Bristow J."/>
            <person name="Eisen J.A."/>
            <person name="Markowitz V."/>
            <person name="Hugenholtz P."/>
            <person name="Kyrpides N.C."/>
            <person name="Klenk H.P."/>
            <person name="Mavromatis K."/>
        </authorList>
    </citation>
    <scope>NUCLEOTIDE SEQUENCE [LARGE SCALE GENOMIC DNA]</scope>
    <source>
        <strain evidence="5">ATCC 700253 / DSM 10332 / NAL</strain>
    </source>
</reference>
<dbReference type="InterPro" id="IPR050486">
    <property type="entry name" value="Mannose-1P_guanyltransferase"/>
</dbReference>
<comment type="similarity">
    <text evidence="1">Belongs to the transferase hexapeptide repeat family.</text>
</comment>
<accession>G8TS97</accession>
<dbReference type="Gene3D" id="3.90.550.10">
    <property type="entry name" value="Spore Coat Polysaccharide Biosynthesis Protein SpsA, Chain A"/>
    <property type="match status" value="1"/>
</dbReference>
<dbReference type="EMBL" id="CP003179">
    <property type="protein sequence ID" value="AEW05509.1"/>
    <property type="molecule type" value="Genomic_DNA"/>
</dbReference>
<name>G8TS97_SULAD</name>
<dbReference type="Pfam" id="PF25087">
    <property type="entry name" value="GMPPB_C"/>
    <property type="match status" value="1"/>
</dbReference>
<dbReference type="STRING" id="679936.Sulac_2019"/>
<dbReference type="Pfam" id="PF00483">
    <property type="entry name" value="NTP_transferase"/>
    <property type="match status" value="1"/>
</dbReference>
<dbReference type="CDD" id="cd04181">
    <property type="entry name" value="NTP_transferase"/>
    <property type="match status" value="1"/>
</dbReference>
<dbReference type="InterPro" id="IPR056729">
    <property type="entry name" value="GMPPB_C"/>
</dbReference>
<dbReference type="HOGENOM" id="CLU_029499_0_2_9"/>
<protein>
    <submittedName>
        <fullName evidence="4">Mannose-1-phosphate guanylyltransferase</fullName>
        <ecNumber evidence="4">2.7.7.13</ecNumber>
    </submittedName>
</protein>
<evidence type="ECO:0000313" key="5">
    <source>
        <dbReference type="Proteomes" id="UP000005439"/>
    </source>
</evidence>
<evidence type="ECO:0000259" key="2">
    <source>
        <dbReference type="Pfam" id="PF00483"/>
    </source>
</evidence>
<organism evidence="4 5">
    <name type="scientific">Sulfobacillus acidophilus (strain ATCC 700253 / DSM 10332 / NAL)</name>
    <dbReference type="NCBI Taxonomy" id="679936"/>
    <lineage>
        <taxon>Bacteria</taxon>
        <taxon>Bacillati</taxon>
        <taxon>Bacillota</taxon>
        <taxon>Clostridia</taxon>
        <taxon>Eubacteriales</taxon>
        <taxon>Clostridiales Family XVII. Incertae Sedis</taxon>
        <taxon>Sulfobacillus</taxon>
    </lineage>
</organism>
<dbReference type="Proteomes" id="UP000005439">
    <property type="component" value="Chromosome"/>
</dbReference>
<dbReference type="Gene3D" id="2.160.10.10">
    <property type="entry name" value="Hexapeptide repeat proteins"/>
    <property type="match status" value="1"/>
</dbReference>
<dbReference type="PATRIC" id="fig|679936.5.peg.2081"/>
<evidence type="ECO:0000259" key="3">
    <source>
        <dbReference type="Pfam" id="PF25087"/>
    </source>
</evidence>
<reference evidence="5" key="1">
    <citation type="submission" date="2011-12" db="EMBL/GenBank/DDBJ databases">
        <title>The complete genome of chromosome of Sulfobacillus acidophilus DSM 10332.</title>
        <authorList>
            <person name="Lucas S."/>
            <person name="Han J."/>
            <person name="Lapidus A."/>
            <person name="Bruce D."/>
            <person name="Goodwin L."/>
            <person name="Pitluck S."/>
            <person name="Peters L."/>
            <person name="Kyrpides N."/>
            <person name="Mavromatis K."/>
            <person name="Ivanova N."/>
            <person name="Mikhailova N."/>
            <person name="Chertkov O."/>
            <person name="Saunders E."/>
            <person name="Detter J.C."/>
            <person name="Tapia R."/>
            <person name="Han C."/>
            <person name="Land M."/>
            <person name="Hauser L."/>
            <person name="Markowitz V."/>
            <person name="Cheng J.-F."/>
            <person name="Hugenholtz P."/>
            <person name="Woyke T."/>
            <person name="Wu D."/>
            <person name="Pukall R."/>
            <person name="Gehrich-Schroeter G."/>
            <person name="Schneider S."/>
            <person name="Klenk H.-P."/>
            <person name="Eisen J.A."/>
        </authorList>
    </citation>
    <scope>NUCLEOTIDE SEQUENCE [LARGE SCALE GENOMIC DNA]</scope>
    <source>
        <strain evidence="5">ATCC 700253 / DSM 10332 / NAL</strain>
    </source>
</reference>
<keyword evidence="4" id="KW-0548">Nucleotidyltransferase</keyword>
<keyword evidence="4" id="KW-0808">Transferase</keyword>
<dbReference type="AlphaFoldDB" id="G8TS97"/>
<evidence type="ECO:0000313" key="4">
    <source>
        <dbReference type="EMBL" id="AEW05509.1"/>
    </source>
</evidence>
<evidence type="ECO:0000256" key="1">
    <source>
        <dbReference type="ARBA" id="ARBA00007274"/>
    </source>
</evidence>
<proteinExistence type="inferred from homology"/>
<dbReference type="PANTHER" id="PTHR22572">
    <property type="entry name" value="SUGAR-1-PHOSPHATE GUANYL TRANSFERASE"/>
    <property type="match status" value="1"/>
</dbReference>
<dbReference type="EC" id="2.7.7.13" evidence="4"/>
<dbReference type="KEGG" id="sap:Sulac_2019"/>